<evidence type="ECO:0000313" key="2">
    <source>
        <dbReference type="Proteomes" id="UP001165960"/>
    </source>
</evidence>
<comment type="caution">
    <text evidence="1">The sequence shown here is derived from an EMBL/GenBank/DDBJ whole genome shotgun (WGS) entry which is preliminary data.</text>
</comment>
<name>A0ACC2T9Z9_9FUNG</name>
<organism evidence="1 2">
    <name type="scientific">Entomophthora muscae</name>
    <dbReference type="NCBI Taxonomy" id="34485"/>
    <lineage>
        <taxon>Eukaryota</taxon>
        <taxon>Fungi</taxon>
        <taxon>Fungi incertae sedis</taxon>
        <taxon>Zoopagomycota</taxon>
        <taxon>Entomophthoromycotina</taxon>
        <taxon>Entomophthoromycetes</taxon>
        <taxon>Entomophthorales</taxon>
        <taxon>Entomophthoraceae</taxon>
        <taxon>Entomophthora</taxon>
    </lineage>
</organism>
<reference evidence="1" key="1">
    <citation type="submission" date="2022-04" db="EMBL/GenBank/DDBJ databases">
        <title>Genome of the entomopathogenic fungus Entomophthora muscae.</title>
        <authorList>
            <person name="Elya C."/>
            <person name="Lovett B.R."/>
            <person name="Lee E."/>
            <person name="Macias A.M."/>
            <person name="Hajek A.E."/>
            <person name="De Bivort B.L."/>
            <person name="Kasson M.T."/>
            <person name="De Fine Licht H.H."/>
            <person name="Stajich J.E."/>
        </authorList>
    </citation>
    <scope>NUCLEOTIDE SEQUENCE</scope>
    <source>
        <strain evidence="1">Berkeley</strain>
    </source>
</reference>
<proteinExistence type="predicted"/>
<gene>
    <name evidence="1" type="ORF">DSO57_1038780</name>
</gene>
<accession>A0ACC2T9Z9</accession>
<sequence>MHDSPEDELAQGEHKTSDHELLPNFIKLHPPWRLHPLHYKPNELPLVRNRPECQQRLYNSNQPEKKGRFVHQEDHGPLGIPSKNFMWGWNNLSQAASTSPSHKALLVRSRMMLALRYNADTLELVKLTSYIPNNSKCRISPTYLPFTANDFSRRGLEVAANTIRLIATISPAPFGINSINLLIPAMAYIVAHAKAFKPPSDIGNPLLRSLAHAMAILRKGKQASHLANPASTYLKLFKFLINYHQISPPHPG</sequence>
<evidence type="ECO:0000313" key="1">
    <source>
        <dbReference type="EMBL" id="KAJ9071256.1"/>
    </source>
</evidence>
<dbReference type="EMBL" id="QTSX02003369">
    <property type="protein sequence ID" value="KAJ9071256.1"/>
    <property type="molecule type" value="Genomic_DNA"/>
</dbReference>
<protein>
    <submittedName>
        <fullName evidence="1">Uncharacterized protein</fullName>
    </submittedName>
</protein>
<keyword evidence="2" id="KW-1185">Reference proteome</keyword>
<dbReference type="Proteomes" id="UP001165960">
    <property type="component" value="Unassembled WGS sequence"/>
</dbReference>